<dbReference type="GO" id="GO:0032259">
    <property type="term" value="P:methylation"/>
    <property type="evidence" value="ECO:0007669"/>
    <property type="project" value="UniProtKB-KW"/>
</dbReference>
<dbReference type="AlphaFoldDB" id="A0A373A1I3"/>
<dbReference type="InterPro" id="IPR050508">
    <property type="entry name" value="Methyltransf_Superfamily"/>
</dbReference>
<keyword evidence="2" id="KW-0489">Methyltransferase</keyword>
<comment type="caution">
    <text evidence="2">The sequence shown here is derived from an EMBL/GenBank/DDBJ whole genome shotgun (WGS) entry which is preliminary data.</text>
</comment>
<protein>
    <submittedName>
        <fullName evidence="2">Class I SAM-dependent methyltransferase</fullName>
    </submittedName>
</protein>
<gene>
    <name evidence="2" type="ORF">DR950_33445</name>
</gene>
<name>A0A373A1I3_9ACTN</name>
<evidence type="ECO:0000259" key="1">
    <source>
        <dbReference type="Pfam" id="PF08241"/>
    </source>
</evidence>
<keyword evidence="3" id="KW-1185">Reference proteome</keyword>
<dbReference type="CDD" id="cd02440">
    <property type="entry name" value="AdoMet_MTases"/>
    <property type="match status" value="1"/>
</dbReference>
<proteinExistence type="predicted"/>
<organism evidence="2 3">
    <name type="scientific">Kitasatospora xanthocidica</name>
    <dbReference type="NCBI Taxonomy" id="83382"/>
    <lineage>
        <taxon>Bacteria</taxon>
        <taxon>Bacillati</taxon>
        <taxon>Actinomycetota</taxon>
        <taxon>Actinomycetes</taxon>
        <taxon>Kitasatosporales</taxon>
        <taxon>Streptomycetaceae</taxon>
        <taxon>Kitasatospora</taxon>
    </lineage>
</organism>
<accession>A0A373A1I3</accession>
<dbReference type="GO" id="GO:0008757">
    <property type="term" value="F:S-adenosylmethionine-dependent methyltransferase activity"/>
    <property type="evidence" value="ECO:0007669"/>
    <property type="project" value="InterPro"/>
</dbReference>
<dbReference type="EMBL" id="QVIG01000001">
    <property type="protein sequence ID" value="RGD61993.1"/>
    <property type="molecule type" value="Genomic_DNA"/>
</dbReference>
<dbReference type="InterPro" id="IPR029063">
    <property type="entry name" value="SAM-dependent_MTases_sf"/>
</dbReference>
<dbReference type="SUPFAM" id="SSF53335">
    <property type="entry name" value="S-adenosyl-L-methionine-dependent methyltransferases"/>
    <property type="match status" value="1"/>
</dbReference>
<dbReference type="Gene3D" id="3.40.50.150">
    <property type="entry name" value="Vaccinia Virus protein VP39"/>
    <property type="match status" value="1"/>
</dbReference>
<dbReference type="RefSeq" id="WP_117490144.1">
    <property type="nucleotide sequence ID" value="NZ_QVIG01000001.1"/>
</dbReference>
<feature type="domain" description="Methyltransferase type 11" evidence="1">
    <location>
        <begin position="82"/>
        <end position="179"/>
    </location>
</feature>
<reference evidence="2 3" key="1">
    <citation type="submission" date="2018-08" db="EMBL/GenBank/DDBJ databases">
        <title>Diversity &amp; Physiological Properties of Lignin-Decomposing Actinobacteria from Soil.</title>
        <authorList>
            <person name="Roh S.G."/>
            <person name="Kim S.B."/>
        </authorList>
    </citation>
    <scope>NUCLEOTIDE SEQUENCE [LARGE SCALE GENOMIC DNA]</scope>
    <source>
        <strain evidence="2 3">MMS17-GH009</strain>
    </source>
</reference>
<dbReference type="PANTHER" id="PTHR42912:SF93">
    <property type="entry name" value="N6-ADENOSINE-METHYLTRANSFERASE TMT1A"/>
    <property type="match status" value="1"/>
</dbReference>
<sequence>MLTSTVTGTQTFATAYLERLAGKVIPEEHAVLTAEDARATYFRDADALEVKQKIHDRFRTNPKALHDHLLEALALRGTEELLDLGCGNAFVLERLRPHLAAGHLTGVDISPAMLAAARRRLAGVATPCEWIEGSADRLDALVDDTFDRVMCVYTAHYVADLDRCFAEARRVLRPGGRFLLTTDRPDSMVEMYDVHLRALRALNGPAHLARASSKARISLTNGHRHLAPHFDQVQLLEWQDQLQFADVQPFLDFYRASYHCSAASGPAPAPPSLLAALEERVTAAVAEVIATYGYFAVTKFSGTFICS</sequence>
<evidence type="ECO:0000313" key="2">
    <source>
        <dbReference type="EMBL" id="RGD61993.1"/>
    </source>
</evidence>
<evidence type="ECO:0000313" key="3">
    <source>
        <dbReference type="Proteomes" id="UP000263377"/>
    </source>
</evidence>
<dbReference type="Pfam" id="PF08241">
    <property type="entry name" value="Methyltransf_11"/>
    <property type="match status" value="1"/>
</dbReference>
<dbReference type="PANTHER" id="PTHR42912">
    <property type="entry name" value="METHYLTRANSFERASE"/>
    <property type="match status" value="1"/>
</dbReference>
<keyword evidence="2" id="KW-0808">Transferase</keyword>
<dbReference type="Proteomes" id="UP000263377">
    <property type="component" value="Unassembled WGS sequence"/>
</dbReference>
<dbReference type="InterPro" id="IPR013216">
    <property type="entry name" value="Methyltransf_11"/>
</dbReference>